<dbReference type="EMBL" id="FQ311444">
    <property type="protein sequence ID" value="CBQ71493.1"/>
    <property type="molecule type" value="Genomic_DNA"/>
</dbReference>
<dbReference type="VEuPathDB" id="FungiDB:sr11355"/>
<evidence type="ECO:0000256" key="2">
    <source>
        <dbReference type="SAM" id="SignalP"/>
    </source>
</evidence>
<reference evidence="3 4" key="1">
    <citation type="journal article" date="2010" name="Science">
        <title>Pathogenicity determinants in smut fungi revealed by genome comparison.</title>
        <authorList>
            <person name="Schirawski J."/>
            <person name="Mannhaupt G."/>
            <person name="Muench K."/>
            <person name="Brefort T."/>
            <person name="Schipper K."/>
            <person name="Doehlemann G."/>
            <person name="Di Stasio M."/>
            <person name="Roessel N."/>
            <person name="Mendoza-Mendoza A."/>
            <person name="Pester D."/>
            <person name="Mueller O."/>
            <person name="Winterberg B."/>
            <person name="Meyer E."/>
            <person name="Ghareeb H."/>
            <person name="Wollenberg T."/>
            <person name="Muensterkoetter M."/>
            <person name="Wong P."/>
            <person name="Walter M."/>
            <person name="Stukenbrock E."/>
            <person name="Gueldener U."/>
            <person name="Kahmann R."/>
        </authorList>
    </citation>
    <scope>NUCLEOTIDE SEQUENCE [LARGE SCALE GENOMIC DNA]</scope>
    <source>
        <strain evidence="4">SRZ2</strain>
    </source>
</reference>
<evidence type="ECO:0000313" key="3">
    <source>
        <dbReference type="EMBL" id="CBQ71493.1"/>
    </source>
</evidence>
<dbReference type="HOGENOM" id="CLU_1332701_0_0_1"/>
<feature type="region of interest" description="Disordered" evidence="1">
    <location>
        <begin position="178"/>
        <end position="199"/>
    </location>
</feature>
<keyword evidence="4" id="KW-1185">Reference proteome</keyword>
<evidence type="ECO:0000256" key="1">
    <source>
        <dbReference type="SAM" id="MobiDB-lite"/>
    </source>
</evidence>
<name>E6ZW86_SPORE</name>
<dbReference type="AlphaFoldDB" id="E6ZW86"/>
<feature type="region of interest" description="Disordered" evidence="1">
    <location>
        <begin position="45"/>
        <end position="105"/>
    </location>
</feature>
<gene>
    <name evidence="3" type="ORF">sr11355</name>
</gene>
<sequence>MKLNAYFVALALASSACTFAAPLPMPAGERLVRVGEELVDASRVRGVSGGEPFSYRTNPRSGPPTRPAPGFPGADAQTAPAAYGGEGHSGYASHSAPQPGYSGHAVEAPYVPFQKTDSHQFGAPDPSEFNYFGLRQQSPDRKVSHGNFANEAYYPYGGSGTHSSYPSDYRWSHQVHVPQGEPVAPPHNPNEVQVSNRDPNRVSWFW</sequence>
<protein>
    <submittedName>
        <fullName evidence="3">Uncharacterized protein</fullName>
    </submittedName>
</protein>
<feature type="chain" id="PRO_5003216661" evidence="2">
    <location>
        <begin position="21"/>
        <end position="206"/>
    </location>
</feature>
<keyword evidence="2" id="KW-0732">Signal</keyword>
<accession>E6ZW86</accession>
<proteinExistence type="predicted"/>
<feature type="compositionally biased region" description="Pro residues" evidence="1">
    <location>
        <begin position="61"/>
        <end position="70"/>
    </location>
</feature>
<feature type="signal peptide" evidence="2">
    <location>
        <begin position="1"/>
        <end position="20"/>
    </location>
</feature>
<dbReference type="Proteomes" id="UP000008867">
    <property type="component" value="Chromosome 22"/>
</dbReference>
<dbReference type="PROSITE" id="PS51257">
    <property type="entry name" value="PROKAR_LIPOPROTEIN"/>
    <property type="match status" value="1"/>
</dbReference>
<organism evidence="3 4">
    <name type="scientific">Sporisorium reilianum (strain SRZ2)</name>
    <name type="common">Maize head smut fungus</name>
    <dbReference type="NCBI Taxonomy" id="999809"/>
    <lineage>
        <taxon>Eukaryota</taxon>
        <taxon>Fungi</taxon>
        <taxon>Dikarya</taxon>
        <taxon>Basidiomycota</taxon>
        <taxon>Ustilaginomycotina</taxon>
        <taxon>Ustilaginomycetes</taxon>
        <taxon>Ustilaginales</taxon>
        <taxon>Ustilaginaceae</taxon>
        <taxon>Sporisorium</taxon>
    </lineage>
</organism>
<evidence type="ECO:0000313" key="4">
    <source>
        <dbReference type="Proteomes" id="UP000008867"/>
    </source>
</evidence>